<keyword evidence="2" id="KW-1185">Reference proteome</keyword>
<sequence length="94" mass="10453">MTPRQESTTVTRPPAETALEGMVEELRRHTDLHDPLVRAQLSSLRAVLHLRRYEHASCAQERTELLTSARDCARTSATSIAYALGETAPVEAPR</sequence>
<comment type="caution">
    <text evidence="1">The sequence shown here is derived from an EMBL/GenBank/DDBJ whole genome shotgun (WGS) entry which is preliminary data.</text>
</comment>
<proteinExistence type="predicted"/>
<organism evidence="1 2">
    <name type="scientific">Kitasatospora saccharophila</name>
    <dbReference type="NCBI Taxonomy" id="407973"/>
    <lineage>
        <taxon>Bacteria</taxon>
        <taxon>Bacillati</taxon>
        <taxon>Actinomycetota</taxon>
        <taxon>Actinomycetes</taxon>
        <taxon>Kitasatosporales</taxon>
        <taxon>Streptomycetaceae</taxon>
        <taxon>Kitasatospora</taxon>
    </lineage>
</organism>
<dbReference type="EMBL" id="BAAANS010000031">
    <property type="protein sequence ID" value="GAA2106786.1"/>
    <property type="molecule type" value="Genomic_DNA"/>
</dbReference>
<protein>
    <recommendedName>
        <fullName evidence="3">ANTAR domain-containing protein</fullName>
    </recommendedName>
</protein>
<reference evidence="1 2" key="1">
    <citation type="journal article" date="2019" name="Int. J. Syst. Evol. Microbiol.">
        <title>The Global Catalogue of Microorganisms (GCM) 10K type strain sequencing project: providing services to taxonomists for standard genome sequencing and annotation.</title>
        <authorList>
            <consortium name="The Broad Institute Genomics Platform"/>
            <consortium name="The Broad Institute Genome Sequencing Center for Infectious Disease"/>
            <person name="Wu L."/>
            <person name="Ma J."/>
        </authorList>
    </citation>
    <scope>NUCLEOTIDE SEQUENCE [LARGE SCALE GENOMIC DNA]</scope>
    <source>
        <strain evidence="1 2">JCM 14559</strain>
    </source>
</reference>
<evidence type="ECO:0000313" key="2">
    <source>
        <dbReference type="Proteomes" id="UP001500897"/>
    </source>
</evidence>
<evidence type="ECO:0000313" key="1">
    <source>
        <dbReference type="EMBL" id="GAA2106786.1"/>
    </source>
</evidence>
<name>A0ABN2X7T0_9ACTN</name>
<gene>
    <name evidence="1" type="ORF">GCM10009759_45320</name>
</gene>
<dbReference type="Proteomes" id="UP001500897">
    <property type="component" value="Unassembled WGS sequence"/>
</dbReference>
<evidence type="ECO:0008006" key="3">
    <source>
        <dbReference type="Google" id="ProtNLM"/>
    </source>
</evidence>
<accession>A0ABN2X7T0</accession>